<accession>A0A7S3ZTX6</accession>
<dbReference type="EMBL" id="CAKKNE010000002">
    <property type="protein sequence ID" value="CAH0367420.1"/>
    <property type="molecule type" value="Genomic_DNA"/>
</dbReference>
<feature type="transmembrane region" description="Helical" evidence="1">
    <location>
        <begin position="119"/>
        <end position="140"/>
    </location>
</feature>
<feature type="transmembrane region" description="Helical" evidence="1">
    <location>
        <begin position="32"/>
        <end position="55"/>
    </location>
</feature>
<evidence type="ECO:0000256" key="1">
    <source>
        <dbReference type="SAM" id="Phobius"/>
    </source>
</evidence>
<reference evidence="3" key="2">
    <citation type="submission" date="2021-11" db="EMBL/GenBank/DDBJ databases">
        <authorList>
            <consortium name="Genoscope - CEA"/>
            <person name="William W."/>
        </authorList>
    </citation>
    <scope>NUCLEOTIDE SEQUENCE</scope>
</reference>
<name>A0A7S3ZTX6_9STRA</name>
<keyword evidence="4" id="KW-1185">Reference proteome</keyword>
<dbReference type="EMBL" id="HBIW01010892">
    <property type="protein sequence ID" value="CAE0693862.1"/>
    <property type="molecule type" value="Transcribed_RNA"/>
</dbReference>
<dbReference type="Proteomes" id="UP000789595">
    <property type="component" value="Unassembled WGS sequence"/>
</dbReference>
<keyword evidence="1" id="KW-0812">Transmembrane</keyword>
<proteinExistence type="predicted"/>
<organism evidence="2">
    <name type="scientific">Pelagomonas calceolata</name>
    <dbReference type="NCBI Taxonomy" id="35677"/>
    <lineage>
        <taxon>Eukaryota</taxon>
        <taxon>Sar</taxon>
        <taxon>Stramenopiles</taxon>
        <taxon>Ochrophyta</taxon>
        <taxon>Pelagophyceae</taxon>
        <taxon>Pelagomonadales</taxon>
        <taxon>Pelagomonadaceae</taxon>
        <taxon>Pelagomonas</taxon>
    </lineage>
</organism>
<dbReference type="AlphaFoldDB" id="A0A7S3ZTX6"/>
<evidence type="ECO:0000313" key="4">
    <source>
        <dbReference type="Proteomes" id="UP000789595"/>
    </source>
</evidence>
<gene>
    <name evidence="2" type="ORF">PCAL00307_LOCUS9298</name>
    <name evidence="3" type="ORF">PECAL_2P04410</name>
</gene>
<protein>
    <submittedName>
        <fullName evidence="2">Uncharacterized protein</fullName>
    </submittedName>
</protein>
<dbReference type="OrthoDB" id="10568847at2759"/>
<reference evidence="2" key="1">
    <citation type="submission" date="2021-01" db="EMBL/GenBank/DDBJ databases">
        <authorList>
            <person name="Corre E."/>
            <person name="Pelletier E."/>
            <person name="Niang G."/>
            <person name="Scheremetjew M."/>
            <person name="Finn R."/>
            <person name="Kale V."/>
            <person name="Holt S."/>
            <person name="Cochrane G."/>
            <person name="Meng A."/>
            <person name="Brown T."/>
            <person name="Cohen L."/>
        </authorList>
    </citation>
    <scope>NUCLEOTIDE SEQUENCE</scope>
    <source>
        <strain evidence="2">CCMP1756</strain>
    </source>
</reference>
<sequence length="247" mass="26449">MCLLWCYNKIRKDGCVALCQDICPDCACIGGIVVIATAPLGCLIGLIGGLLFGLVKWLPGSFHRSKELCEGYCAVIQKGVEHYDVEDGRTQPTQNRGTIASQAQACGDKCGAEFYCCMLPAFLVFQLLYPVLTLIVIIIVCPVNGACKGCNAGCGLLPDFCDRLKAAFRDIDAHTSEAAYGGGGHNWLAPAPPPSAQPVGRAAQFQEMPAPQQQFRPAVPPRPAIPVAYATQPVAYAQPPQPPPRYR</sequence>
<keyword evidence="1" id="KW-0472">Membrane</keyword>
<evidence type="ECO:0000313" key="2">
    <source>
        <dbReference type="EMBL" id="CAE0693862.1"/>
    </source>
</evidence>
<keyword evidence="1" id="KW-1133">Transmembrane helix</keyword>
<evidence type="ECO:0000313" key="3">
    <source>
        <dbReference type="EMBL" id="CAH0367420.1"/>
    </source>
</evidence>